<evidence type="ECO:0000313" key="4">
    <source>
        <dbReference type="EMBL" id="MFD1767082.1"/>
    </source>
</evidence>
<feature type="DNA-binding region" description="H-T-H motif" evidence="2">
    <location>
        <begin position="50"/>
        <end position="69"/>
    </location>
</feature>
<dbReference type="InterPro" id="IPR009057">
    <property type="entry name" value="Homeodomain-like_sf"/>
</dbReference>
<gene>
    <name evidence="4" type="ORF">ACFSAG_09520</name>
</gene>
<dbReference type="Pfam" id="PF00440">
    <property type="entry name" value="TetR_N"/>
    <property type="match status" value="1"/>
</dbReference>
<dbReference type="EMBL" id="JBHUEL010000008">
    <property type="protein sequence ID" value="MFD1767082.1"/>
    <property type="molecule type" value="Genomic_DNA"/>
</dbReference>
<protein>
    <submittedName>
        <fullName evidence="4">TetR/AcrR family transcriptional regulator</fullName>
    </submittedName>
</protein>
<dbReference type="PANTHER" id="PTHR30055">
    <property type="entry name" value="HTH-TYPE TRANSCRIPTIONAL REGULATOR RUTR"/>
    <property type="match status" value="1"/>
</dbReference>
<dbReference type="PANTHER" id="PTHR30055:SF223">
    <property type="entry name" value="HTH-TYPE TRANSCRIPTIONAL REGULATOR UIDR"/>
    <property type="match status" value="1"/>
</dbReference>
<organism evidence="4 5">
    <name type="scientific">Sphingorhabdus buctiana</name>
    <dbReference type="NCBI Taxonomy" id="1508805"/>
    <lineage>
        <taxon>Bacteria</taxon>
        <taxon>Pseudomonadati</taxon>
        <taxon>Pseudomonadota</taxon>
        <taxon>Alphaproteobacteria</taxon>
        <taxon>Sphingomonadales</taxon>
        <taxon>Sphingomonadaceae</taxon>
        <taxon>Sphingorhabdus</taxon>
    </lineage>
</organism>
<keyword evidence="5" id="KW-1185">Reference proteome</keyword>
<comment type="caution">
    <text evidence="4">The sequence shown here is derived from an EMBL/GenBank/DDBJ whole genome shotgun (WGS) entry which is preliminary data.</text>
</comment>
<dbReference type="InterPro" id="IPR050109">
    <property type="entry name" value="HTH-type_TetR-like_transc_reg"/>
</dbReference>
<proteinExistence type="predicted"/>
<dbReference type="SUPFAM" id="SSF46689">
    <property type="entry name" value="Homeodomain-like"/>
    <property type="match status" value="1"/>
</dbReference>
<accession>A0ABW4MFF6</accession>
<dbReference type="InterPro" id="IPR001647">
    <property type="entry name" value="HTH_TetR"/>
</dbReference>
<evidence type="ECO:0000313" key="5">
    <source>
        <dbReference type="Proteomes" id="UP001597215"/>
    </source>
</evidence>
<dbReference type="Proteomes" id="UP001597215">
    <property type="component" value="Unassembled WGS sequence"/>
</dbReference>
<evidence type="ECO:0000256" key="2">
    <source>
        <dbReference type="PROSITE-ProRule" id="PRU00335"/>
    </source>
</evidence>
<name>A0ABW4MFF6_9SPHN</name>
<dbReference type="PRINTS" id="PR00455">
    <property type="entry name" value="HTHTETR"/>
</dbReference>
<sequence length="215" mass="23730">MGKADKLESTSNLPAKGRIRGVSKNSAEARRKILDSATLIFGKQGFARTKTEEIAEHAGYGQATVFFHFKTKAGLLEACLDEALSRAKANLVPAENSGTIDLIQRLDRAFDNSSTADFFARMLVEFGDNSTIRPVYADFHEHLRQLIAAELTRETGVEGRRAYLAAASILAMMVGIHAEQRLELTRFTRSDFREMLIEVTRLVLSDLKKPAGTGP</sequence>
<dbReference type="RefSeq" id="WP_381514014.1">
    <property type="nucleotide sequence ID" value="NZ_JBHUEL010000008.1"/>
</dbReference>
<reference evidence="5" key="1">
    <citation type="journal article" date="2019" name="Int. J. Syst. Evol. Microbiol.">
        <title>The Global Catalogue of Microorganisms (GCM) 10K type strain sequencing project: providing services to taxonomists for standard genome sequencing and annotation.</title>
        <authorList>
            <consortium name="The Broad Institute Genomics Platform"/>
            <consortium name="The Broad Institute Genome Sequencing Center for Infectious Disease"/>
            <person name="Wu L."/>
            <person name="Ma J."/>
        </authorList>
    </citation>
    <scope>NUCLEOTIDE SEQUENCE [LARGE SCALE GENOMIC DNA]</scope>
    <source>
        <strain evidence="5">CGMCC 1.12449</strain>
    </source>
</reference>
<feature type="domain" description="HTH tetR-type" evidence="3">
    <location>
        <begin position="27"/>
        <end position="87"/>
    </location>
</feature>
<keyword evidence="1 2" id="KW-0238">DNA-binding</keyword>
<dbReference type="Gene3D" id="1.10.357.10">
    <property type="entry name" value="Tetracycline Repressor, domain 2"/>
    <property type="match status" value="1"/>
</dbReference>
<dbReference type="PROSITE" id="PS50977">
    <property type="entry name" value="HTH_TETR_2"/>
    <property type="match status" value="1"/>
</dbReference>
<evidence type="ECO:0000256" key="1">
    <source>
        <dbReference type="ARBA" id="ARBA00023125"/>
    </source>
</evidence>
<evidence type="ECO:0000259" key="3">
    <source>
        <dbReference type="PROSITE" id="PS50977"/>
    </source>
</evidence>